<dbReference type="Gene3D" id="2.60.40.10">
    <property type="entry name" value="Immunoglobulins"/>
    <property type="match status" value="1"/>
</dbReference>
<feature type="signal peptide" evidence="2">
    <location>
        <begin position="1"/>
        <end position="19"/>
    </location>
</feature>
<evidence type="ECO:0000256" key="1">
    <source>
        <dbReference type="ARBA" id="ARBA00022729"/>
    </source>
</evidence>
<evidence type="ECO:0000313" key="4">
    <source>
        <dbReference type="EMBL" id="ANF50250.1"/>
    </source>
</evidence>
<reference evidence="4 5" key="1">
    <citation type="submission" date="2016-04" db="EMBL/GenBank/DDBJ databases">
        <title>Complete Genome Sequence of Chryseobacterium sp. IHBB 10212.</title>
        <authorList>
            <person name="Pal M."/>
            <person name="Swarnkar M.K."/>
            <person name="Kaushal K."/>
            <person name="Chhibber S."/>
            <person name="Singh A.K."/>
            <person name="Gulati A."/>
        </authorList>
    </citation>
    <scope>NUCLEOTIDE SEQUENCE [LARGE SCALE GENOMIC DNA]</scope>
    <source>
        <strain evidence="4 5">IHBB 10212</strain>
    </source>
</reference>
<name>A0A172XTP0_9FLAO</name>
<feature type="chain" id="PRO_5008003751" description="Secretion system C-terminal sorting domain-containing protein" evidence="2">
    <location>
        <begin position="20"/>
        <end position="738"/>
    </location>
</feature>
<dbReference type="Pfam" id="PF13583">
    <property type="entry name" value="Reprolysin_4"/>
    <property type="match status" value="1"/>
</dbReference>
<evidence type="ECO:0000256" key="2">
    <source>
        <dbReference type="SAM" id="SignalP"/>
    </source>
</evidence>
<dbReference type="InterPro" id="IPR013783">
    <property type="entry name" value="Ig-like_fold"/>
</dbReference>
<keyword evidence="1 2" id="KW-0732">Signal</keyword>
<dbReference type="InterPro" id="IPR024079">
    <property type="entry name" value="MetalloPept_cat_dom_sf"/>
</dbReference>
<keyword evidence="5" id="KW-1185">Reference proteome</keyword>
<feature type="domain" description="Secretion system C-terminal sorting" evidence="3">
    <location>
        <begin position="670"/>
        <end position="735"/>
    </location>
</feature>
<organism evidence="4 5">
    <name type="scientific">Chryseobacterium glaciei</name>
    <dbReference type="NCBI Taxonomy" id="1685010"/>
    <lineage>
        <taxon>Bacteria</taxon>
        <taxon>Pseudomonadati</taxon>
        <taxon>Bacteroidota</taxon>
        <taxon>Flavobacteriia</taxon>
        <taxon>Flavobacteriales</taxon>
        <taxon>Weeksellaceae</taxon>
        <taxon>Chryseobacterium group</taxon>
        <taxon>Chryseobacterium</taxon>
    </lineage>
</organism>
<dbReference type="KEGG" id="chh:A0O34_06840"/>
<dbReference type="Pfam" id="PF18962">
    <property type="entry name" value="Por_Secre_tail"/>
    <property type="match status" value="1"/>
</dbReference>
<dbReference type="AlphaFoldDB" id="A0A172XTP0"/>
<protein>
    <recommendedName>
        <fullName evidence="3">Secretion system C-terminal sorting domain-containing protein</fullName>
    </recommendedName>
</protein>
<evidence type="ECO:0000313" key="5">
    <source>
        <dbReference type="Proteomes" id="UP000077824"/>
    </source>
</evidence>
<dbReference type="Proteomes" id="UP000077824">
    <property type="component" value="Chromosome"/>
</dbReference>
<dbReference type="RefSeq" id="WP_066752908.1">
    <property type="nucleotide sequence ID" value="NZ_CP015199.1"/>
</dbReference>
<dbReference type="Gene3D" id="3.40.390.10">
    <property type="entry name" value="Collagenase (Catalytic Domain)"/>
    <property type="match status" value="1"/>
</dbReference>
<dbReference type="GO" id="GO:0008237">
    <property type="term" value="F:metallopeptidase activity"/>
    <property type="evidence" value="ECO:0007669"/>
    <property type="project" value="InterPro"/>
</dbReference>
<dbReference type="SUPFAM" id="SSF55486">
    <property type="entry name" value="Metalloproteases ('zincins'), catalytic domain"/>
    <property type="match status" value="1"/>
</dbReference>
<dbReference type="EMBL" id="CP015199">
    <property type="protein sequence ID" value="ANF50250.1"/>
    <property type="molecule type" value="Genomic_DNA"/>
</dbReference>
<dbReference type="InterPro" id="IPR026444">
    <property type="entry name" value="Secre_tail"/>
</dbReference>
<evidence type="ECO:0000259" key="3">
    <source>
        <dbReference type="Pfam" id="PF18962"/>
    </source>
</evidence>
<dbReference type="NCBIfam" id="TIGR04183">
    <property type="entry name" value="Por_Secre_tail"/>
    <property type="match status" value="1"/>
</dbReference>
<dbReference type="STRING" id="1685010.A0O34_06840"/>
<dbReference type="OrthoDB" id="9792152at2"/>
<gene>
    <name evidence="4" type="ORF">A0O34_06840</name>
</gene>
<proteinExistence type="predicted"/>
<accession>A0A172XTP0</accession>
<sequence length="738" mass="78656">MKTKLPLVLFAVASSMVSAQWNKTTPTKDVVKKSDNSIYYQLDIDKIRTQLLRAPKYGEGSGITVNIPTLNGKTERFVVNSLPVIDEAMASQYQLGSYVGTGIDDPSKYIRFSVAPNDFQSMVISNGKYEFIEPATQDKSVYSIHGKSGKNGHAFTCSTKESKESVAKLQQMQASGLASKSNDKKYHTLRLAMSVTGEYTTYFGGTANALAQVNATLTRVNGVFEQEFNLHLNMVSAPNLIFTTASSDPYSNASQMCKWNNELMNTLHGGAYGVTDTSFDIGHLFGRTGGGGNAGCIGCIGSNDVSTTSYSAANGGCGYAYISPNNYKGSGITSPADGVPMGDTFDIDYVAHELGHQLGDSHTYSFYEDFLNQEVEPGSGSTIMGYAGITGPSTDLQDHSDPYFHSVSIDQVQAVLTTATVDVETPITNNTPVVTAMPTTYTIPKSTAFVLNAVATDPDGDALTYNWEQVDPCTLDDGIDNTNIGSETSGAIFRSWPAVTTPTRYFPKLATVLGGAVANVVDFESASNVARTTHFRVTVRDNKPAGQAQTAYATQTIVVGSASAFTVNTSTLTPNTNSTITWVVSGTTASPYNVANVKIDYTFDGGATWTVLAASVPNSGTASVLIPASLAGKSGHVRVSAIGNVFYAVKQNNVATLGTSEVGNVKTVQIYPNPVDDILNVKNISSKSTYEIYNAPGQLISKGTIGDGKIVVRDLVKGVYFININENGTDLKTKFVKK</sequence>